<name>A0A382YIH3_9ZZZZ</name>
<dbReference type="PROSITE" id="PS50005">
    <property type="entry name" value="TPR"/>
    <property type="match status" value="3"/>
</dbReference>
<evidence type="ECO:0000313" key="1">
    <source>
        <dbReference type="EMBL" id="SVD82625.1"/>
    </source>
</evidence>
<dbReference type="Pfam" id="PF13424">
    <property type="entry name" value="TPR_12"/>
    <property type="match status" value="1"/>
</dbReference>
<dbReference type="SUPFAM" id="SSF48452">
    <property type="entry name" value="TPR-like"/>
    <property type="match status" value="1"/>
</dbReference>
<sequence>CSSAGLIRVASLERVEELSDLLIEEKAEKLDVRYIATGNLWKMDDMFQLSIEIYDTKKTKIMWSDRWEESWDNLPSIKGSLSDGLLKALDTKPKVEKMADTNNTKAYEYYLKAKHKYEKRENTEDTEIARRLFKKAIELDDNLIVARVWYGRTYYSIGDYENAMTIYKESLKLAEGINDEHGISLSLIGIGNIHNSIGEYNTALDYYERSLNMKEKIGDNIGKVWAFNNIGNVHADKGDYKMALDYLNRSLTIREELGDKYGM</sequence>
<dbReference type="PANTHER" id="PTHR10098">
    <property type="entry name" value="RAPSYN-RELATED"/>
    <property type="match status" value="1"/>
</dbReference>
<reference evidence="1" key="1">
    <citation type="submission" date="2018-05" db="EMBL/GenBank/DDBJ databases">
        <authorList>
            <person name="Lanie J.A."/>
            <person name="Ng W.-L."/>
            <person name="Kazmierczak K.M."/>
            <person name="Andrzejewski T.M."/>
            <person name="Davidsen T.M."/>
            <person name="Wayne K.J."/>
            <person name="Tettelin H."/>
            <person name="Glass J.I."/>
            <person name="Rusch D."/>
            <person name="Podicherti R."/>
            <person name="Tsui H.-C.T."/>
            <person name="Winkler M.E."/>
        </authorList>
    </citation>
    <scope>NUCLEOTIDE SEQUENCE</scope>
</reference>
<proteinExistence type="predicted"/>
<accession>A0A382YIH3</accession>
<dbReference type="EMBL" id="UINC01175811">
    <property type="protein sequence ID" value="SVD82625.1"/>
    <property type="molecule type" value="Genomic_DNA"/>
</dbReference>
<dbReference type="AlphaFoldDB" id="A0A382YIH3"/>
<gene>
    <name evidence="1" type="ORF">METZ01_LOCUS435479</name>
</gene>
<feature type="non-terminal residue" evidence="1">
    <location>
        <position position="263"/>
    </location>
</feature>
<dbReference type="Pfam" id="PF13181">
    <property type="entry name" value="TPR_8"/>
    <property type="match status" value="1"/>
</dbReference>
<feature type="non-terminal residue" evidence="1">
    <location>
        <position position="1"/>
    </location>
</feature>
<dbReference type="InterPro" id="IPR011990">
    <property type="entry name" value="TPR-like_helical_dom_sf"/>
</dbReference>
<organism evidence="1">
    <name type="scientific">marine metagenome</name>
    <dbReference type="NCBI Taxonomy" id="408172"/>
    <lineage>
        <taxon>unclassified sequences</taxon>
        <taxon>metagenomes</taxon>
        <taxon>ecological metagenomes</taxon>
    </lineage>
</organism>
<dbReference type="Gene3D" id="1.25.40.10">
    <property type="entry name" value="Tetratricopeptide repeat domain"/>
    <property type="match status" value="1"/>
</dbReference>
<dbReference type="SMART" id="SM00028">
    <property type="entry name" value="TPR"/>
    <property type="match status" value="3"/>
</dbReference>
<dbReference type="InterPro" id="IPR019734">
    <property type="entry name" value="TPR_rpt"/>
</dbReference>
<protein>
    <submittedName>
        <fullName evidence="1">Uncharacterized protein</fullName>
    </submittedName>
</protein>